<protein>
    <submittedName>
        <fullName evidence="2">Uncharacterized protein</fullName>
    </submittedName>
</protein>
<feature type="region of interest" description="Disordered" evidence="1">
    <location>
        <begin position="70"/>
        <end position="90"/>
    </location>
</feature>
<keyword evidence="3" id="KW-1185">Reference proteome</keyword>
<evidence type="ECO:0000313" key="2">
    <source>
        <dbReference type="EMBL" id="NYG21949.1"/>
    </source>
</evidence>
<reference evidence="2 3" key="1">
    <citation type="submission" date="2020-07" db="EMBL/GenBank/DDBJ databases">
        <title>Sequencing the genomes of 1000 actinobacteria strains.</title>
        <authorList>
            <person name="Klenk H.-P."/>
        </authorList>
    </citation>
    <scope>NUCLEOTIDE SEQUENCE [LARGE SCALE GENOMIC DNA]</scope>
    <source>
        <strain evidence="2 3">DSM 8598</strain>
    </source>
</reference>
<sequence>MGDEDDDRSAAAGHLIRLQRIAFGADASESERHAAVTELDELQRAAADAAAARAALSAPASHVDARTRHDLPHAGESDAPLFEPPAPSTPTDARGIRWAIVGGAVALALGLGIGWQLGGRSVPPSEITSTAGPIASVAVPTAPATVPLSETSMAGSLDRAQVESDLLDPELVRMHLLDGQSTRRLLSLPDGLVVYSAVRDGDLCLIASWTAGADDGAPACTTAQIVNGAGLRTTVMNGATATTVHWRRDGTVELTPAGESAAERAIADDEAVGAE</sequence>
<accession>A0A852WVH2</accession>
<dbReference type="Proteomes" id="UP000549066">
    <property type="component" value="Unassembled WGS sequence"/>
</dbReference>
<comment type="caution">
    <text evidence="2">The sequence shown here is derived from an EMBL/GenBank/DDBJ whole genome shotgun (WGS) entry which is preliminary data.</text>
</comment>
<organism evidence="2 3">
    <name type="scientific">Agromyces hippuratus</name>
    <dbReference type="NCBI Taxonomy" id="286438"/>
    <lineage>
        <taxon>Bacteria</taxon>
        <taxon>Bacillati</taxon>
        <taxon>Actinomycetota</taxon>
        <taxon>Actinomycetes</taxon>
        <taxon>Micrococcales</taxon>
        <taxon>Microbacteriaceae</taxon>
        <taxon>Agromyces</taxon>
    </lineage>
</organism>
<evidence type="ECO:0000313" key="3">
    <source>
        <dbReference type="Proteomes" id="UP000549066"/>
    </source>
</evidence>
<dbReference type="AlphaFoldDB" id="A0A852WVH2"/>
<dbReference type="RefSeq" id="WP_179551819.1">
    <property type="nucleotide sequence ID" value="NZ_JACCFI010000001.1"/>
</dbReference>
<evidence type="ECO:0000256" key="1">
    <source>
        <dbReference type="SAM" id="MobiDB-lite"/>
    </source>
</evidence>
<proteinExistence type="predicted"/>
<gene>
    <name evidence="2" type="ORF">BJY17_002696</name>
</gene>
<name>A0A852WVH2_9MICO</name>
<dbReference type="EMBL" id="JACCFI010000001">
    <property type="protein sequence ID" value="NYG21949.1"/>
    <property type="molecule type" value="Genomic_DNA"/>
</dbReference>